<reference evidence="3 4" key="2">
    <citation type="journal article" date="2008" name="Nature">
        <title>The Phaeodactylum genome reveals the evolutionary history of diatom genomes.</title>
        <authorList>
            <person name="Bowler C."/>
            <person name="Allen A.E."/>
            <person name="Badger J.H."/>
            <person name="Grimwood J."/>
            <person name="Jabbari K."/>
            <person name="Kuo A."/>
            <person name="Maheswari U."/>
            <person name="Martens C."/>
            <person name="Maumus F."/>
            <person name="Otillar R.P."/>
            <person name="Rayko E."/>
            <person name="Salamov A."/>
            <person name="Vandepoele K."/>
            <person name="Beszteri B."/>
            <person name="Gruber A."/>
            <person name="Heijde M."/>
            <person name="Katinka M."/>
            <person name="Mock T."/>
            <person name="Valentin K."/>
            <person name="Verret F."/>
            <person name="Berges J.A."/>
            <person name="Brownlee C."/>
            <person name="Cadoret J.P."/>
            <person name="Chiovitti A."/>
            <person name="Choi C.J."/>
            <person name="Coesel S."/>
            <person name="De Martino A."/>
            <person name="Detter J.C."/>
            <person name="Durkin C."/>
            <person name="Falciatore A."/>
            <person name="Fournet J."/>
            <person name="Haruta M."/>
            <person name="Huysman M.J."/>
            <person name="Jenkins B.D."/>
            <person name="Jiroutova K."/>
            <person name="Jorgensen R.E."/>
            <person name="Joubert Y."/>
            <person name="Kaplan A."/>
            <person name="Kroger N."/>
            <person name="Kroth P.G."/>
            <person name="La Roche J."/>
            <person name="Lindquist E."/>
            <person name="Lommer M."/>
            <person name="Martin-Jezequel V."/>
            <person name="Lopez P.J."/>
            <person name="Lucas S."/>
            <person name="Mangogna M."/>
            <person name="McGinnis K."/>
            <person name="Medlin L.K."/>
            <person name="Montsant A."/>
            <person name="Oudot-Le Secq M.P."/>
            <person name="Napoli C."/>
            <person name="Obornik M."/>
            <person name="Parker M.S."/>
            <person name="Petit J.L."/>
            <person name="Porcel B.M."/>
            <person name="Poulsen N."/>
            <person name="Robison M."/>
            <person name="Rychlewski L."/>
            <person name="Rynearson T.A."/>
            <person name="Schmutz J."/>
            <person name="Shapiro H."/>
            <person name="Siaut M."/>
            <person name="Stanley M."/>
            <person name="Sussman M.R."/>
            <person name="Taylor A.R."/>
            <person name="Vardi A."/>
            <person name="von Dassow P."/>
            <person name="Vyverman W."/>
            <person name="Willis A."/>
            <person name="Wyrwicz L.S."/>
            <person name="Rokhsar D.S."/>
            <person name="Weissenbach J."/>
            <person name="Armbrust E.V."/>
            <person name="Green B.R."/>
            <person name="Van de Peer Y."/>
            <person name="Grigoriev I.V."/>
        </authorList>
    </citation>
    <scope>NUCLEOTIDE SEQUENCE [LARGE SCALE GENOMIC DNA]</scope>
    <source>
        <strain evidence="3 4">CCMP1335</strain>
    </source>
</reference>
<evidence type="ECO:0000256" key="1">
    <source>
        <dbReference type="SAM" id="MobiDB-lite"/>
    </source>
</evidence>
<feature type="region of interest" description="Disordered" evidence="1">
    <location>
        <begin position="186"/>
        <end position="211"/>
    </location>
</feature>
<dbReference type="AlphaFoldDB" id="B5YP19"/>
<dbReference type="PANTHER" id="PTHR38081">
    <property type="entry name" value="WAP DOMAIN-CONTAINING PROTEIN"/>
    <property type="match status" value="1"/>
</dbReference>
<protein>
    <recommendedName>
        <fullName evidence="5">WAP domain-containing protein</fullName>
    </recommendedName>
</protein>
<feature type="compositionally biased region" description="Basic and acidic residues" evidence="1">
    <location>
        <begin position="21"/>
        <end position="34"/>
    </location>
</feature>
<dbReference type="InParanoid" id="B5YP19"/>
<dbReference type="PANTHER" id="PTHR38081:SF1">
    <property type="entry name" value="WAP DOMAIN-CONTAINING PROTEIN"/>
    <property type="match status" value="1"/>
</dbReference>
<proteinExistence type="predicted"/>
<feature type="region of interest" description="Disordered" evidence="1">
    <location>
        <begin position="19"/>
        <end position="75"/>
    </location>
</feature>
<feature type="chain" id="PRO_5002839189" description="WAP domain-containing protein" evidence="2">
    <location>
        <begin position="18"/>
        <end position="518"/>
    </location>
</feature>
<keyword evidence="2" id="KW-0732">Signal</keyword>
<dbReference type="RefSeq" id="XP_002296011.1">
    <property type="nucleotide sequence ID" value="XM_002295975.1"/>
</dbReference>
<keyword evidence="4" id="KW-1185">Reference proteome</keyword>
<dbReference type="Proteomes" id="UP000001449">
    <property type="component" value="Chromosome 7"/>
</dbReference>
<feature type="signal peptide" evidence="2">
    <location>
        <begin position="1"/>
        <end position="17"/>
    </location>
</feature>
<gene>
    <name evidence="3" type="ORF">THAPS_6626</name>
</gene>
<dbReference type="PaxDb" id="35128-Thaps6626"/>
<evidence type="ECO:0000313" key="4">
    <source>
        <dbReference type="Proteomes" id="UP000001449"/>
    </source>
</evidence>
<organism evidence="3 4">
    <name type="scientific">Thalassiosira pseudonana</name>
    <name type="common">Marine diatom</name>
    <name type="synonym">Cyclotella nana</name>
    <dbReference type="NCBI Taxonomy" id="35128"/>
    <lineage>
        <taxon>Eukaryota</taxon>
        <taxon>Sar</taxon>
        <taxon>Stramenopiles</taxon>
        <taxon>Ochrophyta</taxon>
        <taxon>Bacillariophyta</taxon>
        <taxon>Coscinodiscophyceae</taxon>
        <taxon>Thalassiosirophycidae</taxon>
        <taxon>Thalassiosirales</taxon>
        <taxon>Thalassiosiraceae</taxon>
        <taxon>Thalassiosira</taxon>
    </lineage>
</organism>
<evidence type="ECO:0000313" key="3">
    <source>
        <dbReference type="EMBL" id="ACI64728.1"/>
    </source>
</evidence>
<dbReference type="KEGG" id="tps:THAPS_6626"/>
<evidence type="ECO:0000256" key="2">
    <source>
        <dbReference type="SAM" id="SignalP"/>
    </source>
</evidence>
<dbReference type="GeneID" id="7446579"/>
<feature type="compositionally biased region" description="Basic residues" evidence="1">
    <location>
        <begin position="41"/>
        <end position="54"/>
    </location>
</feature>
<evidence type="ECO:0008006" key="5">
    <source>
        <dbReference type="Google" id="ProtNLM"/>
    </source>
</evidence>
<dbReference type="HOGENOM" id="CLU_526310_0_0_1"/>
<dbReference type="EMBL" id="CP001160">
    <property type="protein sequence ID" value="ACI64728.1"/>
    <property type="molecule type" value="Genomic_DNA"/>
</dbReference>
<name>B5YP19_THAPS</name>
<reference evidence="3 4" key="1">
    <citation type="journal article" date="2004" name="Science">
        <title>The genome of the diatom Thalassiosira pseudonana: ecology, evolution, and metabolism.</title>
        <authorList>
            <person name="Armbrust E.V."/>
            <person name="Berges J.A."/>
            <person name="Bowler C."/>
            <person name="Green B.R."/>
            <person name="Martinez D."/>
            <person name="Putnam N.H."/>
            <person name="Zhou S."/>
            <person name="Allen A.E."/>
            <person name="Apt K.E."/>
            <person name="Bechner M."/>
            <person name="Brzezinski M.A."/>
            <person name="Chaal B.K."/>
            <person name="Chiovitti A."/>
            <person name="Davis A.K."/>
            <person name="Demarest M.S."/>
            <person name="Detter J.C."/>
            <person name="Glavina T."/>
            <person name="Goodstein D."/>
            <person name="Hadi M.Z."/>
            <person name="Hellsten U."/>
            <person name="Hildebrand M."/>
            <person name="Jenkins B.D."/>
            <person name="Jurka J."/>
            <person name="Kapitonov V.V."/>
            <person name="Kroger N."/>
            <person name="Lau W.W."/>
            <person name="Lane T.W."/>
            <person name="Larimer F.W."/>
            <person name="Lippmeier J.C."/>
            <person name="Lucas S."/>
            <person name="Medina M."/>
            <person name="Montsant A."/>
            <person name="Obornik M."/>
            <person name="Parker M.S."/>
            <person name="Palenik B."/>
            <person name="Pazour G.J."/>
            <person name="Richardson P.M."/>
            <person name="Rynearson T.A."/>
            <person name="Saito M.A."/>
            <person name="Schwartz D.C."/>
            <person name="Thamatrakoln K."/>
            <person name="Valentin K."/>
            <person name="Vardi A."/>
            <person name="Wilkerson F.P."/>
            <person name="Rokhsar D.S."/>
        </authorList>
    </citation>
    <scope>NUCLEOTIDE SEQUENCE [LARGE SCALE GENOMIC DNA]</scope>
    <source>
        <strain evidence="3 4">CCMP1335</strain>
    </source>
</reference>
<feature type="compositionally biased region" description="Polar residues" evidence="1">
    <location>
        <begin position="61"/>
        <end position="75"/>
    </location>
</feature>
<accession>B5YP19</accession>
<sequence length="518" mass="54631">MVLALILASSSVTTINAAKDGGVDDRSRSHDVSKNEASAKPSRKYLRNKRRVNAKKRELTGSVSEETGESNNGSQRQFFWTATDATPSVGETFGSTTSSAVESATTSSAASFGSSSGFATMSTMSTSSTNSFSMGTTTEFISVSSSTNFATLPTLASSTASFPPRGSEFPSTTSSAQYAVSSSSVSSLSTTISPPNTEYVDPSSSSSSTQPNMDMATIIATASSLIPCKVDSDCPSFQCLDLSNGMCFFPPCGTCVQEEVLNDDGGLITMNDVDMNMSSKPNQDFIIASIPTVGGSDVDKFLKPEGELIMLDSILDDETLPTEVAGGGGGFSMEYDVVFDAPVGDEQDMMMLSMPTTPMNDDGMSDFIPVNPAEDIFSTWPSGTQLMDYTACDFECCTNDDCQSVGGCCMEGMCEAKGREEEVCRDVIGPPADVLCGFDAWTSYKRDGFCGRGVASSLDKETTTTNIISGTTTQQIVAALKCNTNADCAEMGGCCLSDGYCYPKTEAMPICWELLPSP</sequence>